<keyword evidence="5" id="KW-0032">Aminotransferase</keyword>
<dbReference type="InterPro" id="IPR038740">
    <property type="entry name" value="BioF2-like_GNAT_dom"/>
</dbReference>
<dbReference type="InterPro" id="IPR015422">
    <property type="entry name" value="PyrdxlP-dep_Trfase_small"/>
</dbReference>
<dbReference type="InterPro" id="IPR004839">
    <property type="entry name" value="Aminotransferase_I/II_large"/>
</dbReference>
<keyword evidence="2 5" id="KW-0808">Transferase</keyword>
<dbReference type="Gene3D" id="3.90.1150.10">
    <property type="entry name" value="Aspartate Aminotransferase, domain 1"/>
    <property type="match status" value="1"/>
</dbReference>
<dbReference type="PANTHER" id="PTHR13693">
    <property type="entry name" value="CLASS II AMINOTRANSFERASE/8-AMINO-7-OXONONANOATE SYNTHASE"/>
    <property type="match status" value="1"/>
</dbReference>
<dbReference type="InterPro" id="IPR015421">
    <property type="entry name" value="PyrdxlP-dep_Trfase_major"/>
</dbReference>
<dbReference type="SUPFAM" id="SSF53383">
    <property type="entry name" value="PLP-dependent transferases"/>
    <property type="match status" value="1"/>
</dbReference>
<keyword evidence="6" id="KW-1185">Reference proteome</keyword>
<dbReference type="InterPro" id="IPR050087">
    <property type="entry name" value="AON_synthase_class-II"/>
</dbReference>
<feature type="domain" description="BioF2-like acetyltransferase" evidence="4">
    <location>
        <begin position="631"/>
        <end position="772"/>
    </location>
</feature>
<evidence type="ECO:0000256" key="1">
    <source>
        <dbReference type="ARBA" id="ARBA00001933"/>
    </source>
</evidence>
<dbReference type="Gene3D" id="3.40.640.10">
    <property type="entry name" value="Type I PLP-dependent aspartate aminotransferase-like (Major domain)"/>
    <property type="match status" value="1"/>
</dbReference>
<accession>H2BXW0</accession>
<feature type="domain" description="Aminotransferase class I/classII large" evidence="3">
    <location>
        <begin position="48"/>
        <end position="394"/>
    </location>
</feature>
<dbReference type="Pfam" id="PF00155">
    <property type="entry name" value="Aminotran_1_2"/>
    <property type="match status" value="1"/>
</dbReference>
<dbReference type="STRING" id="865937.Gilli_1469"/>
<dbReference type="eggNOG" id="COG0156">
    <property type="taxonomic scope" value="Bacteria"/>
</dbReference>
<dbReference type="Pfam" id="PF13480">
    <property type="entry name" value="Acetyltransf_6"/>
    <property type="match status" value="1"/>
</dbReference>
<dbReference type="InterPro" id="IPR016181">
    <property type="entry name" value="Acyl_CoA_acyltransferase"/>
</dbReference>
<dbReference type="Proteomes" id="UP000003844">
    <property type="component" value="Unassembled WGS sequence"/>
</dbReference>
<name>H2BXW0_GILLR</name>
<gene>
    <name evidence="5" type="ORF">Gilli_1469</name>
</gene>
<dbReference type="OrthoDB" id="9807157at2"/>
<protein>
    <submittedName>
        <fullName evidence="5">Aminotransferase class I and II</fullName>
    </submittedName>
</protein>
<dbReference type="PANTHER" id="PTHR13693:SF3">
    <property type="entry name" value="LD36009P"/>
    <property type="match status" value="1"/>
</dbReference>
<sequence>MAKIKHNNFLDTVDDVISNAKMAGVLHLYAEGNEFKGRKIRISARDLFHFGTTGYLGLEQDERLKDAAISAIRQYGTQFPLSKSYISHPLYRELEEKIFQMYNNPIIITKNSTLGHMAVIPCVIRDEDGVILDHQVHWSVQSAAQILRTRGIPVEMIRHNNLEMLEDKIKTLSSKCNKIWYMADGIYSMYGDFAPIAELVELSNKYPQLHLYFDDVHGMSWKGKNGTGYVMDVLKELPENVLLFGTLSKTFGASGAVLVCSDKLLHSKIKNFGGPLTFSAQLEPASVAAASASADIHLSPEIYKLQNQLADKINYFNFLLKNTDLPLVEYNNSPVFFIGTGMPVTGYKFVQRLMKEGFYVNLGLFPAVPVKNTGVRITISRHNEKAEIKSLVEAMTYHFPLALEETNTSNNRIRRAFNLSEVNSQSIEKEEDLIVQYENSINKVNKEEWNKLMGKKSTFDWEGLKFIEEVFKEQEKPENNWSFHYFVIRDKNFQPILATFFTYSLWKDDMLAPAAVSSKLEEKRKENPYYLTSYVLSMGSLFTEGEHLFLEKSHPSFKAALSRLHFELEGLEKKLKTTMLVFRDFQADNYLNDILHEQGFFKVNMPDSCVYDNFSWNTVDDYIATLSSRSRRHFMKDIMPYEEMFDITIEESPKQTDLDIFYDLYLNVKNNNRGLNTFSYPKNLFEQMVKNRNWEFIVLRLKKKFFSTKTERPVGVMFCYKNLNHTYVPNYIGLDYGYSEEFQIYRQLLFQTIKRTKALGFLKVDFGMTASFEKKKVGATVRQQTSYVQTRENYSIEMLELLPNESR</sequence>
<dbReference type="GO" id="GO:0008483">
    <property type="term" value="F:transaminase activity"/>
    <property type="evidence" value="ECO:0007669"/>
    <property type="project" value="UniProtKB-KW"/>
</dbReference>
<dbReference type="Gene3D" id="3.40.630.30">
    <property type="match status" value="1"/>
</dbReference>
<dbReference type="RefSeq" id="WP_006988435.1">
    <property type="nucleotide sequence ID" value="NZ_JH594606.1"/>
</dbReference>
<dbReference type="AlphaFoldDB" id="H2BXW0"/>
<evidence type="ECO:0000313" key="6">
    <source>
        <dbReference type="Proteomes" id="UP000003844"/>
    </source>
</evidence>
<dbReference type="GO" id="GO:0030170">
    <property type="term" value="F:pyridoxal phosphate binding"/>
    <property type="evidence" value="ECO:0007669"/>
    <property type="project" value="InterPro"/>
</dbReference>
<evidence type="ECO:0000259" key="3">
    <source>
        <dbReference type="Pfam" id="PF00155"/>
    </source>
</evidence>
<evidence type="ECO:0000259" key="4">
    <source>
        <dbReference type="Pfam" id="PF13480"/>
    </source>
</evidence>
<proteinExistence type="predicted"/>
<reference evidence="6" key="1">
    <citation type="journal article" date="2012" name="Stand. Genomic Sci.">
        <title>Genome sequence of the Antarctic rhodopsins-containing flavobacterium Gillisia limnaea type strain (R-8282(T)).</title>
        <authorList>
            <person name="Riedel T."/>
            <person name="Held B."/>
            <person name="Nolan M."/>
            <person name="Lucas S."/>
            <person name="Lapidus A."/>
            <person name="Tice H."/>
            <person name="Del Rio T.G."/>
            <person name="Cheng J.F."/>
            <person name="Han C."/>
            <person name="Tapia R."/>
            <person name="Goodwin L.A."/>
            <person name="Pitluck S."/>
            <person name="Liolios K."/>
            <person name="Mavromatis K."/>
            <person name="Pagani I."/>
            <person name="Ivanova N."/>
            <person name="Mikhailova N."/>
            <person name="Pati A."/>
            <person name="Chen A."/>
            <person name="Palaniappan K."/>
            <person name="Land M."/>
            <person name="Rohde M."/>
            <person name="Tindall B.J."/>
            <person name="Detter J.C."/>
            <person name="Goker M."/>
            <person name="Bristow J."/>
            <person name="Eisen J.A."/>
            <person name="Markowitz V."/>
            <person name="Hugenholtz P."/>
            <person name="Kyrpides N.C."/>
            <person name="Klenk H.P."/>
            <person name="Woyke T."/>
        </authorList>
    </citation>
    <scope>NUCLEOTIDE SEQUENCE [LARGE SCALE GENOMIC DNA]</scope>
    <source>
        <strain evidence="6">DSM 15749 / LMG 21470 / R-8282</strain>
    </source>
</reference>
<evidence type="ECO:0000313" key="5">
    <source>
        <dbReference type="EMBL" id="EHQ02123.1"/>
    </source>
</evidence>
<comment type="cofactor">
    <cofactor evidence="1">
        <name>pyridoxal 5'-phosphate</name>
        <dbReference type="ChEBI" id="CHEBI:597326"/>
    </cofactor>
</comment>
<dbReference type="InterPro" id="IPR015424">
    <property type="entry name" value="PyrdxlP-dep_Trfase"/>
</dbReference>
<organism evidence="5 6">
    <name type="scientific">Gillisia limnaea (strain DSM 15749 / LMG 21470 / R-8282)</name>
    <dbReference type="NCBI Taxonomy" id="865937"/>
    <lineage>
        <taxon>Bacteria</taxon>
        <taxon>Pseudomonadati</taxon>
        <taxon>Bacteroidota</taxon>
        <taxon>Flavobacteriia</taxon>
        <taxon>Flavobacteriales</taxon>
        <taxon>Flavobacteriaceae</taxon>
        <taxon>Gillisia</taxon>
    </lineage>
</organism>
<dbReference type="SUPFAM" id="SSF55729">
    <property type="entry name" value="Acyl-CoA N-acyltransferases (Nat)"/>
    <property type="match status" value="1"/>
</dbReference>
<evidence type="ECO:0000256" key="2">
    <source>
        <dbReference type="ARBA" id="ARBA00022679"/>
    </source>
</evidence>
<dbReference type="HOGENOM" id="CLU_357438_0_0_10"/>
<dbReference type="EMBL" id="JH594606">
    <property type="protein sequence ID" value="EHQ02123.1"/>
    <property type="molecule type" value="Genomic_DNA"/>
</dbReference>